<dbReference type="InterPro" id="IPR036396">
    <property type="entry name" value="Cyt_P450_sf"/>
</dbReference>
<keyword evidence="13 17" id="KW-0503">Monooxygenase</keyword>
<sequence>MLLQVLMFLCFIFTLIYILKKRNYWRSRGITEVEGSLWKFTFGDRSLPEYYKEIYDKYEDEQIGVYLGSIPSLMLKNLDDIQAVMAGDFQSFYKRGLTVNKSDILGDNILFIDEYPRWKLLRTKLTPVFTSLRLKTMFLSIEKCAKDFVDLIESDETLMKKPFDMLYTFTAASIGAAVFGIDIGGKEAMESPFVIMAWKALTPSFSTNLKFLTSNAFPWLYKTLQLRFFSEHEEFFIGAVKSVFEARRKAEKRNDFIDLCLELQKNGTMKDPTTEYELEPTDEVLAAQAFFFFIAGADTTANALHFSLLELAGHPTILAKVHDNIDEVFKDGKTAISYEDMDKLQYLDMVVNEAMRKYPPIGQLQRICTRNTELPSNKLKIEKDTGIVIPIYAIHRDEKLFPNPEVCDPERFSPQNVQKMHNYSFMAFGGGNRICIGMRFARLQLKACLAWLLRKYTLEEKVYRPERFERSSFSLRDTNATYKLIRRNNN</sequence>
<dbReference type="GO" id="GO:0005506">
    <property type="term" value="F:iron ion binding"/>
    <property type="evidence" value="ECO:0007669"/>
    <property type="project" value="InterPro"/>
</dbReference>
<evidence type="ECO:0000256" key="9">
    <source>
        <dbReference type="ARBA" id="ARBA00022824"/>
    </source>
</evidence>
<dbReference type="PANTHER" id="PTHR24292:SF84">
    <property type="entry name" value="CYTOCHROME P450 28A5-RELATED"/>
    <property type="match status" value="1"/>
</dbReference>
<evidence type="ECO:0000256" key="10">
    <source>
        <dbReference type="ARBA" id="ARBA00022848"/>
    </source>
</evidence>
<evidence type="ECO:0000256" key="14">
    <source>
        <dbReference type="ARBA" id="ARBA00023136"/>
    </source>
</evidence>
<evidence type="ECO:0000256" key="8">
    <source>
        <dbReference type="ARBA" id="ARBA00022723"/>
    </source>
</evidence>
<evidence type="ECO:0000256" key="3">
    <source>
        <dbReference type="ARBA" id="ARBA00004174"/>
    </source>
</evidence>
<keyword evidence="12 16" id="KW-0408">Iron</keyword>
<proteinExistence type="inferred from homology"/>
<evidence type="ECO:0000256" key="11">
    <source>
        <dbReference type="ARBA" id="ARBA00023002"/>
    </source>
</evidence>
<dbReference type="CDD" id="cd11056">
    <property type="entry name" value="CYP6-like"/>
    <property type="match status" value="1"/>
</dbReference>
<dbReference type="InterPro" id="IPR002401">
    <property type="entry name" value="Cyt_P450_E_grp-I"/>
</dbReference>
<dbReference type="GO" id="GO:0020037">
    <property type="term" value="F:heme binding"/>
    <property type="evidence" value="ECO:0007669"/>
    <property type="project" value="InterPro"/>
</dbReference>
<gene>
    <name evidence="18" type="ORF">O3G_MSEX010926</name>
</gene>
<dbReference type="Proteomes" id="UP000791440">
    <property type="component" value="Unassembled WGS sequence"/>
</dbReference>
<keyword evidence="9" id="KW-0256">Endoplasmic reticulum</keyword>
<accession>A0A921ZIV4</accession>
<comment type="catalytic activity">
    <reaction evidence="15">
        <text>an organic molecule + reduced [NADPH--hemoprotein reductase] + O2 = an alcohol + oxidized [NADPH--hemoprotein reductase] + H2O + H(+)</text>
        <dbReference type="Rhea" id="RHEA:17149"/>
        <dbReference type="Rhea" id="RHEA-COMP:11964"/>
        <dbReference type="Rhea" id="RHEA-COMP:11965"/>
        <dbReference type="ChEBI" id="CHEBI:15377"/>
        <dbReference type="ChEBI" id="CHEBI:15378"/>
        <dbReference type="ChEBI" id="CHEBI:15379"/>
        <dbReference type="ChEBI" id="CHEBI:30879"/>
        <dbReference type="ChEBI" id="CHEBI:57618"/>
        <dbReference type="ChEBI" id="CHEBI:58210"/>
        <dbReference type="ChEBI" id="CHEBI:142491"/>
        <dbReference type="EC" id="1.14.14.1"/>
    </reaction>
</comment>
<comment type="subcellular location">
    <subcellularLocation>
        <location evidence="4">Endoplasmic reticulum membrane</location>
        <topology evidence="4">Peripheral membrane protein</topology>
    </subcellularLocation>
    <subcellularLocation>
        <location evidence="3">Microsome membrane</location>
        <topology evidence="3">Peripheral membrane protein</topology>
    </subcellularLocation>
</comment>
<dbReference type="GO" id="GO:0005789">
    <property type="term" value="C:endoplasmic reticulum membrane"/>
    <property type="evidence" value="ECO:0007669"/>
    <property type="project" value="UniProtKB-SubCell"/>
</dbReference>
<dbReference type="InterPro" id="IPR050476">
    <property type="entry name" value="Insect_CytP450_Detox"/>
</dbReference>
<dbReference type="PRINTS" id="PR00385">
    <property type="entry name" value="P450"/>
</dbReference>
<keyword evidence="14" id="KW-0472">Membrane</keyword>
<dbReference type="EC" id="1.14.14.1" evidence="6"/>
<dbReference type="Pfam" id="PF00067">
    <property type="entry name" value="p450"/>
    <property type="match status" value="1"/>
</dbReference>
<evidence type="ECO:0000313" key="18">
    <source>
        <dbReference type="EMBL" id="KAG6458581.1"/>
    </source>
</evidence>
<dbReference type="PROSITE" id="PS00086">
    <property type="entry name" value="CYTOCHROME_P450"/>
    <property type="match status" value="1"/>
</dbReference>
<dbReference type="EMBL" id="JH668588">
    <property type="protein sequence ID" value="KAG6458581.1"/>
    <property type="molecule type" value="Genomic_DNA"/>
</dbReference>
<evidence type="ECO:0000256" key="17">
    <source>
        <dbReference type="RuleBase" id="RU000461"/>
    </source>
</evidence>
<keyword evidence="8 16" id="KW-0479">Metal-binding</keyword>
<dbReference type="InterPro" id="IPR017972">
    <property type="entry name" value="Cyt_P450_CS"/>
</dbReference>
<feature type="binding site" description="axial binding residue" evidence="16">
    <location>
        <position position="435"/>
    </location>
    <ligand>
        <name>heme</name>
        <dbReference type="ChEBI" id="CHEBI:30413"/>
    </ligand>
    <ligandPart>
        <name>Fe</name>
        <dbReference type="ChEBI" id="CHEBI:18248"/>
    </ligandPart>
</feature>
<evidence type="ECO:0000256" key="5">
    <source>
        <dbReference type="ARBA" id="ARBA00010617"/>
    </source>
</evidence>
<keyword evidence="10" id="KW-0492">Microsome</keyword>
<protein>
    <recommendedName>
        <fullName evidence="6">unspecific monooxygenase</fullName>
        <ecNumber evidence="6">1.14.14.1</ecNumber>
    </recommendedName>
</protein>
<dbReference type="PRINTS" id="PR00463">
    <property type="entry name" value="EP450I"/>
</dbReference>
<comment type="function">
    <text evidence="2">May be involved in the metabolism of insect hormones and in the breakdown of synthetic insecticides.</text>
</comment>
<comment type="similarity">
    <text evidence="5 17">Belongs to the cytochrome P450 family.</text>
</comment>
<evidence type="ECO:0000256" key="4">
    <source>
        <dbReference type="ARBA" id="ARBA00004406"/>
    </source>
</evidence>
<reference evidence="18" key="2">
    <citation type="submission" date="2020-12" db="EMBL/GenBank/DDBJ databases">
        <authorList>
            <person name="Kanost M."/>
        </authorList>
    </citation>
    <scope>NUCLEOTIDE SEQUENCE</scope>
</reference>
<dbReference type="EMBL" id="JH668588">
    <property type="protein sequence ID" value="KAG6458580.1"/>
    <property type="molecule type" value="Genomic_DNA"/>
</dbReference>
<keyword evidence="19" id="KW-1185">Reference proteome</keyword>
<evidence type="ECO:0000256" key="12">
    <source>
        <dbReference type="ARBA" id="ARBA00023004"/>
    </source>
</evidence>
<dbReference type="SUPFAM" id="SSF48264">
    <property type="entry name" value="Cytochrome P450"/>
    <property type="match status" value="1"/>
</dbReference>
<dbReference type="GO" id="GO:0016712">
    <property type="term" value="F:oxidoreductase activity, acting on paired donors, with incorporation or reduction of molecular oxygen, reduced flavin or flavoprotein as one donor, and incorporation of one atom of oxygen"/>
    <property type="evidence" value="ECO:0007669"/>
    <property type="project" value="UniProtKB-EC"/>
</dbReference>
<comment type="cofactor">
    <cofactor evidence="1 16">
        <name>heme</name>
        <dbReference type="ChEBI" id="CHEBI:30413"/>
    </cofactor>
</comment>
<reference evidence="18" key="1">
    <citation type="journal article" date="2016" name="Insect Biochem. Mol. Biol.">
        <title>Multifaceted biological insights from a draft genome sequence of the tobacco hornworm moth, Manduca sexta.</title>
        <authorList>
            <person name="Kanost M.R."/>
            <person name="Arrese E.L."/>
            <person name="Cao X."/>
            <person name="Chen Y.R."/>
            <person name="Chellapilla S."/>
            <person name="Goldsmith M.R."/>
            <person name="Grosse-Wilde E."/>
            <person name="Heckel D.G."/>
            <person name="Herndon N."/>
            <person name="Jiang H."/>
            <person name="Papanicolaou A."/>
            <person name="Qu J."/>
            <person name="Soulages J.L."/>
            <person name="Vogel H."/>
            <person name="Walters J."/>
            <person name="Waterhouse R.M."/>
            <person name="Ahn S.J."/>
            <person name="Almeida F.C."/>
            <person name="An C."/>
            <person name="Aqrawi P."/>
            <person name="Bretschneider A."/>
            <person name="Bryant W.B."/>
            <person name="Bucks S."/>
            <person name="Chao H."/>
            <person name="Chevignon G."/>
            <person name="Christen J.M."/>
            <person name="Clarke D.F."/>
            <person name="Dittmer N.T."/>
            <person name="Ferguson L.C.F."/>
            <person name="Garavelou S."/>
            <person name="Gordon K.H.J."/>
            <person name="Gunaratna R.T."/>
            <person name="Han Y."/>
            <person name="Hauser F."/>
            <person name="He Y."/>
            <person name="Heidel-Fischer H."/>
            <person name="Hirsh A."/>
            <person name="Hu Y."/>
            <person name="Jiang H."/>
            <person name="Kalra D."/>
            <person name="Klinner C."/>
            <person name="Konig C."/>
            <person name="Kovar C."/>
            <person name="Kroll A.R."/>
            <person name="Kuwar S.S."/>
            <person name="Lee S.L."/>
            <person name="Lehman R."/>
            <person name="Li K."/>
            <person name="Li Z."/>
            <person name="Liang H."/>
            <person name="Lovelace S."/>
            <person name="Lu Z."/>
            <person name="Mansfield J.H."/>
            <person name="McCulloch K.J."/>
            <person name="Mathew T."/>
            <person name="Morton B."/>
            <person name="Muzny D.M."/>
            <person name="Neunemann D."/>
            <person name="Ongeri F."/>
            <person name="Pauchet Y."/>
            <person name="Pu L.L."/>
            <person name="Pyrousis I."/>
            <person name="Rao X.J."/>
            <person name="Redding A."/>
            <person name="Roesel C."/>
            <person name="Sanchez-Gracia A."/>
            <person name="Schaack S."/>
            <person name="Shukla A."/>
            <person name="Tetreau G."/>
            <person name="Wang Y."/>
            <person name="Xiong G.H."/>
            <person name="Traut W."/>
            <person name="Walsh T.K."/>
            <person name="Worley K.C."/>
            <person name="Wu D."/>
            <person name="Wu W."/>
            <person name="Wu Y.Q."/>
            <person name="Zhang X."/>
            <person name="Zou Z."/>
            <person name="Zucker H."/>
            <person name="Briscoe A.D."/>
            <person name="Burmester T."/>
            <person name="Clem R.J."/>
            <person name="Feyereisen R."/>
            <person name="Grimmelikhuijzen C.J.P."/>
            <person name="Hamodrakas S.J."/>
            <person name="Hansson B.S."/>
            <person name="Huguet E."/>
            <person name="Jermiin L.S."/>
            <person name="Lan Q."/>
            <person name="Lehman H.K."/>
            <person name="Lorenzen M."/>
            <person name="Merzendorfer H."/>
            <person name="Michalopoulos I."/>
            <person name="Morton D.B."/>
            <person name="Muthukrishnan S."/>
            <person name="Oakeshott J.G."/>
            <person name="Palmer W."/>
            <person name="Park Y."/>
            <person name="Passarelli A.L."/>
            <person name="Rozas J."/>
            <person name="Schwartz L.M."/>
            <person name="Smith W."/>
            <person name="Southgate A."/>
            <person name="Vilcinskas A."/>
            <person name="Vogt R."/>
            <person name="Wang P."/>
            <person name="Werren J."/>
            <person name="Yu X.Q."/>
            <person name="Zhou J.J."/>
            <person name="Brown S.J."/>
            <person name="Scherer S.E."/>
            <person name="Richards S."/>
            <person name="Blissard G.W."/>
        </authorList>
    </citation>
    <scope>NUCLEOTIDE SEQUENCE</scope>
</reference>
<evidence type="ECO:0000256" key="6">
    <source>
        <dbReference type="ARBA" id="ARBA00012109"/>
    </source>
</evidence>
<dbReference type="FunFam" id="1.10.630.10:FF:000182">
    <property type="entry name" value="Cytochrome P450 3A4"/>
    <property type="match status" value="1"/>
</dbReference>
<name>A0A921ZIV4_MANSE</name>
<keyword evidence="11 17" id="KW-0560">Oxidoreductase</keyword>
<evidence type="ECO:0000256" key="15">
    <source>
        <dbReference type="ARBA" id="ARBA00047827"/>
    </source>
</evidence>
<evidence type="ECO:0000256" key="13">
    <source>
        <dbReference type="ARBA" id="ARBA00023033"/>
    </source>
</evidence>
<dbReference type="InterPro" id="IPR001128">
    <property type="entry name" value="Cyt_P450"/>
</dbReference>
<dbReference type="AlphaFoldDB" id="A0A921ZIV4"/>
<evidence type="ECO:0000256" key="7">
    <source>
        <dbReference type="ARBA" id="ARBA00022617"/>
    </source>
</evidence>
<evidence type="ECO:0000256" key="1">
    <source>
        <dbReference type="ARBA" id="ARBA00001971"/>
    </source>
</evidence>
<comment type="caution">
    <text evidence="18">The sequence shown here is derived from an EMBL/GenBank/DDBJ whole genome shotgun (WGS) entry which is preliminary data.</text>
</comment>
<organism evidence="18 19">
    <name type="scientific">Manduca sexta</name>
    <name type="common">Tobacco hawkmoth</name>
    <name type="synonym">Tobacco hornworm</name>
    <dbReference type="NCBI Taxonomy" id="7130"/>
    <lineage>
        <taxon>Eukaryota</taxon>
        <taxon>Metazoa</taxon>
        <taxon>Ecdysozoa</taxon>
        <taxon>Arthropoda</taxon>
        <taxon>Hexapoda</taxon>
        <taxon>Insecta</taxon>
        <taxon>Pterygota</taxon>
        <taxon>Neoptera</taxon>
        <taxon>Endopterygota</taxon>
        <taxon>Lepidoptera</taxon>
        <taxon>Glossata</taxon>
        <taxon>Ditrysia</taxon>
        <taxon>Bombycoidea</taxon>
        <taxon>Sphingidae</taxon>
        <taxon>Sphinginae</taxon>
        <taxon>Sphingini</taxon>
        <taxon>Manduca</taxon>
    </lineage>
</organism>
<dbReference type="PANTHER" id="PTHR24292">
    <property type="entry name" value="CYTOCHROME P450"/>
    <property type="match status" value="1"/>
</dbReference>
<evidence type="ECO:0000256" key="2">
    <source>
        <dbReference type="ARBA" id="ARBA00003690"/>
    </source>
</evidence>
<keyword evidence="7 16" id="KW-0349">Heme</keyword>
<evidence type="ECO:0000256" key="16">
    <source>
        <dbReference type="PIRSR" id="PIRSR602401-1"/>
    </source>
</evidence>
<evidence type="ECO:0000313" key="19">
    <source>
        <dbReference type="Proteomes" id="UP000791440"/>
    </source>
</evidence>
<dbReference type="Gene3D" id="1.10.630.10">
    <property type="entry name" value="Cytochrome P450"/>
    <property type="match status" value="1"/>
</dbReference>